<keyword evidence="1" id="KW-0677">Repeat</keyword>
<evidence type="ECO:0000256" key="2">
    <source>
        <dbReference type="ARBA" id="ARBA00022884"/>
    </source>
</evidence>
<gene>
    <name evidence="7" type="primary">MSI2</name>
</gene>
<evidence type="ECO:0000313" key="8">
    <source>
        <dbReference type="Proteomes" id="UP000265120"/>
    </source>
</evidence>
<dbReference type="Pfam" id="PF00076">
    <property type="entry name" value="RRM_1"/>
    <property type="match status" value="1"/>
</dbReference>
<evidence type="ECO:0000256" key="1">
    <source>
        <dbReference type="ARBA" id="ARBA00022737"/>
    </source>
</evidence>
<dbReference type="Ensembl" id="ENSCSET00000005101.1">
    <property type="protein sequence ID" value="ENSCSEP00000005045.1"/>
    <property type="gene ID" value="ENSCSEG00000003266.1"/>
</dbReference>
<dbReference type="PANTHER" id="PTHR48032">
    <property type="entry name" value="RNA-BINDING PROTEIN MUSASHI HOMOLOG RBP6"/>
    <property type="match status" value="1"/>
</dbReference>
<dbReference type="GO" id="GO:0007417">
    <property type="term" value="P:central nervous system development"/>
    <property type="evidence" value="ECO:0007669"/>
    <property type="project" value="TreeGrafter"/>
</dbReference>
<dbReference type="GeneTree" id="ENSGT00940000155420"/>
<evidence type="ECO:0000259" key="6">
    <source>
        <dbReference type="PROSITE" id="PS50102"/>
    </source>
</evidence>
<dbReference type="PROSITE" id="PS50102">
    <property type="entry name" value="RRM"/>
    <property type="match status" value="1"/>
</dbReference>
<dbReference type="SMART" id="SM00360">
    <property type="entry name" value="RRM"/>
    <property type="match status" value="1"/>
</dbReference>
<reference evidence="7" key="2">
    <citation type="submission" date="2025-08" db="UniProtKB">
        <authorList>
            <consortium name="Ensembl"/>
        </authorList>
    </citation>
    <scope>IDENTIFICATION</scope>
</reference>
<dbReference type="GO" id="GO:0005737">
    <property type="term" value="C:cytoplasm"/>
    <property type="evidence" value="ECO:0007669"/>
    <property type="project" value="TreeGrafter"/>
</dbReference>
<dbReference type="GO" id="GO:0006417">
    <property type="term" value="P:regulation of translation"/>
    <property type="evidence" value="ECO:0007669"/>
    <property type="project" value="TreeGrafter"/>
</dbReference>
<dbReference type="Gene3D" id="3.30.70.330">
    <property type="match status" value="2"/>
</dbReference>
<dbReference type="InterPro" id="IPR000504">
    <property type="entry name" value="RRM_dom"/>
</dbReference>
<keyword evidence="5" id="KW-0472">Membrane</keyword>
<organism evidence="7 8">
    <name type="scientific">Cynoglossus semilaevis</name>
    <name type="common">Tongue sole</name>
    <dbReference type="NCBI Taxonomy" id="244447"/>
    <lineage>
        <taxon>Eukaryota</taxon>
        <taxon>Metazoa</taxon>
        <taxon>Chordata</taxon>
        <taxon>Craniata</taxon>
        <taxon>Vertebrata</taxon>
        <taxon>Euteleostomi</taxon>
        <taxon>Actinopterygii</taxon>
        <taxon>Neopterygii</taxon>
        <taxon>Teleostei</taxon>
        <taxon>Neoteleostei</taxon>
        <taxon>Acanthomorphata</taxon>
        <taxon>Carangaria</taxon>
        <taxon>Pleuronectiformes</taxon>
        <taxon>Pleuronectoidei</taxon>
        <taxon>Cynoglossidae</taxon>
        <taxon>Cynoglossinae</taxon>
        <taxon>Cynoglossus</taxon>
    </lineage>
</organism>
<proteinExistence type="predicted"/>
<dbReference type="InterPro" id="IPR035979">
    <property type="entry name" value="RBD_domain_sf"/>
</dbReference>
<evidence type="ECO:0000256" key="4">
    <source>
        <dbReference type="SAM" id="MobiDB-lite"/>
    </source>
</evidence>
<name>A0A3P8UXV2_CYNSE</name>
<dbReference type="AlphaFoldDB" id="A0A3P8UXV2"/>
<dbReference type="SUPFAM" id="SSF54928">
    <property type="entry name" value="RNA-binding domain, RBD"/>
    <property type="match status" value="1"/>
</dbReference>
<sequence>MWAGLWKVTSECLVGDSGGGTGAQTGLIPRVTDEISAACIPDTGSPTTPRSAPSADLPSACIRLSLPAAGSKMEEDGGQAPSGSPADPQHDPGKMFIGGLSWQTSPDSLRDYFSKFGEIRECMVMRDPTTKRSRGFGFVTFADASCVDKVLAQHLHELDSKRIDPKVAFPRRAQPKMVTRTKKIFVGGLSANTVIEDVKQYFEQFGKVRPFWSISFSSGFCFFFCLCCGACEAALYR</sequence>
<evidence type="ECO:0000256" key="5">
    <source>
        <dbReference type="SAM" id="Phobius"/>
    </source>
</evidence>
<evidence type="ECO:0000313" key="7">
    <source>
        <dbReference type="Ensembl" id="ENSCSEP00000005045.1"/>
    </source>
</evidence>
<dbReference type="Proteomes" id="UP000265120">
    <property type="component" value="Chromosome 4"/>
</dbReference>
<evidence type="ECO:0000256" key="3">
    <source>
        <dbReference type="PROSITE-ProRule" id="PRU00176"/>
    </source>
</evidence>
<dbReference type="InterPro" id="IPR012677">
    <property type="entry name" value="Nucleotide-bd_a/b_plait_sf"/>
</dbReference>
<reference evidence="7 8" key="1">
    <citation type="journal article" date="2014" name="Nat. Genet.">
        <title>Whole-genome sequence of a flatfish provides insights into ZW sex chromosome evolution and adaptation to a benthic lifestyle.</title>
        <authorList>
            <person name="Chen S."/>
            <person name="Zhang G."/>
            <person name="Shao C."/>
            <person name="Huang Q."/>
            <person name="Liu G."/>
            <person name="Zhang P."/>
            <person name="Song W."/>
            <person name="An N."/>
            <person name="Chalopin D."/>
            <person name="Volff J.N."/>
            <person name="Hong Y."/>
            <person name="Li Q."/>
            <person name="Sha Z."/>
            <person name="Zhou H."/>
            <person name="Xie M."/>
            <person name="Yu Q."/>
            <person name="Liu Y."/>
            <person name="Xiang H."/>
            <person name="Wang N."/>
            <person name="Wu K."/>
            <person name="Yang C."/>
            <person name="Zhou Q."/>
            <person name="Liao X."/>
            <person name="Yang L."/>
            <person name="Hu Q."/>
            <person name="Zhang J."/>
            <person name="Meng L."/>
            <person name="Jin L."/>
            <person name="Tian Y."/>
            <person name="Lian J."/>
            <person name="Yang J."/>
            <person name="Miao G."/>
            <person name="Liu S."/>
            <person name="Liang Z."/>
            <person name="Yan F."/>
            <person name="Li Y."/>
            <person name="Sun B."/>
            <person name="Zhang H."/>
            <person name="Zhang J."/>
            <person name="Zhu Y."/>
            <person name="Du M."/>
            <person name="Zhao Y."/>
            <person name="Schartl M."/>
            <person name="Tang Q."/>
            <person name="Wang J."/>
        </authorList>
    </citation>
    <scope>NUCLEOTIDE SEQUENCE</scope>
</reference>
<protein>
    <submittedName>
        <fullName evidence="7">Musashi RNA-binding protein 2b</fullName>
    </submittedName>
</protein>
<feature type="transmembrane region" description="Helical" evidence="5">
    <location>
        <begin position="211"/>
        <end position="236"/>
    </location>
</feature>
<dbReference type="FunFam" id="3.30.70.330:FF:000025">
    <property type="entry name" value="RNA-binding protein Musashi homolog 2 isoform X1"/>
    <property type="match status" value="1"/>
</dbReference>
<dbReference type="GO" id="GO:0003729">
    <property type="term" value="F:mRNA binding"/>
    <property type="evidence" value="ECO:0007669"/>
    <property type="project" value="TreeGrafter"/>
</dbReference>
<feature type="domain" description="RRM" evidence="6">
    <location>
        <begin position="93"/>
        <end position="183"/>
    </location>
</feature>
<keyword evidence="5" id="KW-1133">Transmembrane helix</keyword>
<reference evidence="7" key="3">
    <citation type="submission" date="2025-09" db="UniProtKB">
        <authorList>
            <consortium name="Ensembl"/>
        </authorList>
    </citation>
    <scope>IDENTIFICATION</scope>
</reference>
<keyword evidence="8" id="KW-1185">Reference proteome</keyword>
<keyword evidence="2 3" id="KW-0694">RNA-binding</keyword>
<accession>A0A3P8UXV2</accession>
<dbReference type="PANTHER" id="PTHR48032:SF10">
    <property type="entry name" value="RNA-BINDING PROTEIN MUSASHI HOMOLOG 2"/>
    <property type="match status" value="1"/>
</dbReference>
<feature type="region of interest" description="Disordered" evidence="4">
    <location>
        <begin position="70"/>
        <end position="95"/>
    </location>
</feature>
<keyword evidence="5" id="KW-0812">Transmembrane</keyword>